<dbReference type="PROSITE" id="PS50111">
    <property type="entry name" value="CHEMOTAXIS_TRANSDUC_2"/>
    <property type="match status" value="1"/>
</dbReference>
<comment type="similarity">
    <text evidence="10">Belongs to the methyl-accepting chemotaxis (MCP) protein family.</text>
</comment>
<feature type="domain" description="Methyl-accepting transducer" evidence="13">
    <location>
        <begin position="284"/>
        <end position="516"/>
    </location>
</feature>
<dbReference type="Gene3D" id="1.10.287.950">
    <property type="entry name" value="Methyl-accepting chemotaxis protein"/>
    <property type="match status" value="1"/>
</dbReference>
<keyword evidence="6 12" id="KW-0812">Transmembrane</keyword>
<protein>
    <submittedName>
        <fullName evidence="15">Methyl-accepting chemotaxis protein</fullName>
    </submittedName>
</protein>
<evidence type="ECO:0000256" key="12">
    <source>
        <dbReference type="SAM" id="Phobius"/>
    </source>
</evidence>
<organism evidence="15 16">
    <name type="scientific">Actinoplanes sichuanensis</name>
    <dbReference type="NCBI Taxonomy" id="512349"/>
    <lineage>
        <taxon>Bacteria</taxon>
        <taxon>Bacillati</taxon>
        <taxon>Actinomycetota</taxon>
        <taxon>Actinomycetes</taxon>
        <taxon>Micromonosporales</taxon>
        <taxon>Micromonosporaceae</taxon>
        <taxon>Actinoplanes</taxon>
    </lineage>
</organism>
<dbReference type="PANTHER" id="PTHR32089">
    <property type="entry name" value="METHYL-ACCEPTING CHEMOTAXIS PROTEIN MCPB"/>
    <property type="match status" value="1"/>
</dbReference>
<name>A0ABW4A5U5_9ACTN</name>
<keyword evidence="7 12" id="KW-1133">Transmembrane helix</keyword>
<comment type="subcellular location">
    <subcellularLocation>
        <location evidence="1">Cell inner membrane</location>
        <topology evidence="1">Multi-pass membrane protein</topology>
    </subcellularLocation>
</comment>
<evidence type="ECO:0000259" key="13">
    <source>
        <dbReference type="PROSITE" id="PS50111"/>
    </source>
</evidence>
<keyword evidence="8 12" id="KW-0472">Membrane</keyword>
<dbReference type="Proteomes" id="UP001597183">
    <property type="component" value="Unassembled WGS sequence"/>
</dbReference>
<keyword evidence="5" id="KW-0997">Cell inner membrane</keyword>
<dbReference type="PANTHER" id="PTHR32089:SF112">
    <property type="entry name" value="LYSOZYME-LIKE PROTEIN-RELATED"/>
    <property type="match status" value="1"/>
</dbReference>
<sequence length="528" mass="54411">MNFFANLGVRHKIGALILLGVVLSVISGILANRSLNRTAAAAQHLYHGNLISQTALSELQAVSIQTRVDLANLLVSLTPADDAKYEKAVRDGLAAFGAALAAYRAAGPAGEAAVVADLESDWARYSDIVLDTQIGHALAKDYEAYARIRDGETAPIINRVKEAFGGLSAAEAADAAAVVAAAEDTHRNSRWMMVLVEVVGNLLAVAVGVLVIRAVVGALSRVKRVCEGLAAGDLTLRTGLTSDDEPGVMGRALDAALDSLRHTVVTISGSATALTGVARQAGSVAAEIAGSAERTTAQAQTVSAAAEQISRSVDTVSAGSEEMGASIREIAQNATEAARVAGEAVGLASRTSATMNQLGVSSAEIGDVIRTITAIAEQTNLLALNATIEAARAGEAGKGFAVVASEVKDLAQETARATEDISRRVEAIQADTSGAVRAIEEITRVIARISDFQTTIASAVEEQTATTAEMNRSVGEAATGTGEIAENITGVAEAARSTSDGATRSQETTAELSRMSTELTALVGNFRY</sequence>
<feature type="transmembrane region" description="Helical" evidence="12">
    <location>
        <begin position="194"/>
        <end position="216"/>
    </location>
</feature>
<evidence type="ECO:0000256" key="10">
    <source>
        <dbReference type="ARBA" id="ARBA00029447"/>
    </source>
</evidence>
<dbReference type="SMART" id="SM00304">
    <property type="entry name" value="HAMP"/>
    <property type="match status" value="1"/>
</dbReference>
<dbReference type="SUPFAM" id="SSF58104">
    <property type="entry name" value="Methyl-accepting chemotaxis protein (MCP) signaling domain"/>
    <property type="match status" value="1"/>
</dbReference>
<dbReference type="SMART" id="SM00283">
    <property type="entry name" value="MA"/>
    <property type="match status" value="1"/>
</dbReference>
<comment type="caution">
    <text evidence="15">The sequence shown here is derived from an EMBL/GenBank/DDBJ whole genome shotgun (WGS) entry which is preliminary data.</text>
</comment>
<evidence type="ECO:0000256" key="3">
    <source>
        <dbReference type="ARBA" id="ARBA00022481"/>
    </source>
</evidence>
<evidence type="ECO:0000256" key="2">
    <source>
        <dbReference type="ARBA" id="ARBA00022475"/>
    </source>
</evidence>
<feature type="domain" description="HAMP" evidence="14">
    <location>
        <begin position="213"/>
        <end position="265"/>
    </location>
</feature>
<keyword evidence="4" id="KW-0145">Chemotaxis</keyword>
<evidence type="ECO:0000313" key="16">
    <source>
        <dbReference type="Proteomes" id="UP001597183"/>
    </source>
</evidence>
<gene>
    <name evidence="15" type="ORF">ACFQ5G_11530</name>
</gene>
<accession>A0ABW4A5U5</accession>
<evidence type="ECO:0000256" key="6">
    <source>
        <dbReference type="ARBA" id="ARBA00022692"/>
    </source>
</evidence>
<proteinExistence type="inferred from homology"/>
<keyword evidence="2" id="KW-1003">Cell membrane</keyword>
<reference evidence="16" key="1">
    <citation type="journal article" date="2019" name="Int. J. Syst. Evol. Microbiol.">
        <title>The Global Catalogue of Microorganisms (GCM) 10K type strain sequencing project: providing services to taxonomists for standard genome sequencing and annotation.</title>
        <authorList>
            <consortium name="The Broad Institute Genomics Platform"/>
            <consortium name="The Broad Institute Genome Sequencing Center for Infectious Disease"/>
            <person name="Wu L."/>
            <person name="Ma J."/>
        </authorList>
    </citation>
    <scope>NUCLEOTIDE SEQUENCE [LARGE SCALE GENOMIC DNA]</scope>
    <source>
        <strain evidence="16">CCM 7526</strain>
    </source>
</reference>
<dbReference type="InterPro" id="IPR003122">
    <property type="entry name" value="Tar_rcpt_lig-bd"/>
</dbReference>
<dbReference type="PRINTS" id="PR00260">
    <property type="entry name" value="CHEMTRNSDUCR"/>
</dbReference>
<evidence type="ECO:0000259" key="14">
    <source>
        <dbReference type="PROSITE" id="PS50885"/>
    </source>
</evidence>
<evidence type="ECO:0000256" key="5">
    <source>
        <dbReference type="ARBA" id="ARBA00022519"/>
    </source>
</evidence>
<evidence type="ECO:0000313" key="15">
    <source>
        <dbReference type="EMBL" id="MFD1365977.1"/>
    </source>
</evidence>
<evidence type="ECO:0000256" key="4">
    <source>
        <dbReference type="ARBA" id="ARBA00022500"/>
    </source>
</evidence>
<evidence type="ECO:0000256" key="8">
    <source>
        <dbReference type="ARBA" id="ARBA00023136"/>
    </source>
</evidence>
<dbReference type="InterPro" id="IPR004090">
    <property type="entry name" value="Chemotax_Me-accpt_rcpt"/>
</dbReference>
<dbReference type="RefSeq" id="WP_317786333.1">
    <property type="nucleotide sequence ID" value="NZ_AP028461.1"/>
</dbReference>
<keyword evidence="16" id="KW-1185">Reference proteome</keyword>
<dbReference type="Pfam" id="PF02203">
    <property type="entry name" value="TarH"/>
    <property type="match status" value="1"/>
</dbReference>
<dbReference type="Pfam" id="PF00015">
    <property type="entry name" value="MCPsignal"/>
    <property type="match status" value="1"/>
</dbReference>
<evidence type="ECO:0000256" key="7">
    <source>
        <dbReference type="ARBA" id="ARBA00022989"/>
    </source>
</evidence>
<dbReference type="EMBL" id="JBHTMK010000014">
    <property type="protein sequence ID" value="MFD1365977.1"/>
    <property type="molecule type" value="Genomic_DNA"/>
</dbReference>
<evidence type="ECO:0000256" key="9">
    <source>
        <dbReference type="ARBA" id="ARBA00023224"/>
    </source>
</evidence>
<evidence type="ECO:0000256" key="11">
    <source>
        <dbReference type="PROSITE-ProRule" id="PRU00284"/>
    </source>
</evidence>
<dbReference type="InterPro" id="IPR004089">
    <property type="entry name" value="MCPsignal_dom"/>
</dbReference>
<keyword evidence="9 11" id="KW-0807">Transducer</keyword>
<dbReference type="InterPro" id="IPR003660">
    <property type="entry name" value="HAMP_dom"/>
</dbReference>
<evidence type="ECO:0000256" key="1">
    <source>
        <dbReference type="ARBA" id="ARBA00004429"/>
    </source>
</evidence>
<dbReference type="PROSITE" id="PS50885">
    <property type="entry name" value="HAMP"/>
    <property type="match status" value="1"/>
</dbReference>
<keyword evidence="3" id="KW-0488">Methylation</keyword>
<feature type="transmembrane region" description="Helical" evidence="12">
    <location>
        <begin position="12"/>
        <end position="31"/>
    </location>
</feature>